<dbReference type="GO" id="GO:0009401">
    <property type="term" value="P:phosphoenolpyruvate-dependent sugar phosphotransferase system"/>
    <property type="evidence" value="ECO:0007669"/>
    <property type="project" value="UniProtKB-KW"/>
</dbReference>
<evidence type="ECO:0000256" key="8">
    <source>
        <dbReference type="ARBA" id="ARBA00023136"/>
    </source>
</evidence>
<dbReference type="InterPro" id="IPR004700">
    <property type="entry name" value="PTS_IIC_man"/>
</dbReference>
<keyword evidence="6 9" id="KW-0812">Transmembrane</keyword>
<comment type="subcellular location">
    <subcellularLocation>
        <location evidence="1">Cell membrane</location>
        <topology evidence="1">Multi-pass membrane protein</topology>
    </subcellularLocation>
</comment>
<evidence type="ECO:0000256" key="2">
    <source>
        <dbReference type="ARBA" id="ARBA00022448"/>
    </source>
</evidence>
<keyword evidence="2" id="KW-0813">Transport</keyword>
<keyword evidence="11" id="KW-1185">Reference proteome</keyword>
<protein>
    <submittedName>
        <fullName evidence="10">Uncharacterized protein</fullName>
    </submittedName>
</protein>
<proteinExistence type="predicted"/>
<evidence type="ECO:0000256" key="5">
    <source>
        <dbReference type="ARBA" id="ARBA00022683"/>
    </source>
</evidence>
<dbReference type="Proteomes" id="UP000023067">
    <property type="component" value="Unassembled WGS sequence"/>
</dbReference>
<reference evidence="10 11" key="1">
    <citation type="submission" date="2014-02" db="EMBL/GenBank/DDBJ databases">
        <title>Genome sequence of Brachybacterium phenoliresistens strain W13A50.</title>
        <authorList>
            <person name="Wang X."/>
        </authorList>
    </citation>
    <scope>NUCLEOTIDE SEQUENCE [LARGE SCALE GENOMIC DNA]</scope>
    <source>
        <strain evidence="10 11">W13A50</strain>
    </source>
</reference>
<dbReference type="Pfam" id="PF03609">
    <property type="entry name" value="EII-Sor"/>
    <property type="match status" value="1"/>
</dbReference>
<dbReference type="STRING" id="396014.BF93_17460"/>
<evidence type="ECO:0000256" key="4">
    <source>
        <dbReference type="ARBA" id="ARBA00022597"/>
    </source>
</evidence>
<evidence type="ECO:0000256" key="6">
    <source>
        <dbReference type="ARBA" id="ARBA00022692"/>
    </source>
</evidence>
<evidence type="ECO:0000313" key="11">
    <source>
        <dbReference type="Proteomes" id="UP000023067"/>
    </source>
</evidence>
<dbReference type="eggNOG" id="COG3715">
    <property type="taxonomic scope" value="Bacteria"/>
</dbReference>
<dbReference type="PATRIC" id="fig|396014.3.peg.1833"/>
<evidence type="ECO:0000256" key="3">
    <source>
        <dbReference type="ARBA" id="ARBA00022475"/>
    </source>
</evidence>
<sequence length="100" mass="10501">MRGASRSTGVIGTTLAILSGEGVGVALAIAMLVAVLAQSLGVLGQIINLHFDNRADHFAPRGDLRGVTLMMWIPPILFFLSTFIPAFLAALLARAVSKDP</sequence>
<dbReference type="OrthoDB" id="9811533at2"/>
<keyword evidence="5" id="KW-0598">Phosphotransferase system</keyword>
<name>Z9JT57_9MICO</name>
<dbReference type="EMBL" id="JDYK01000008">
    <property type="protein sequence ID" value="EWS81384.1"/>
    <property type="molecule type" value="Genomic_DNA"/>
</dbReference>
<evidence type="ECO:0000313" key="10">
    <source>
        <dbReference type="EMBL" id="EWS81384.1"/>
    </source>
</evidence>
<keyword evidence="3" id="KW-1003">Cell membrane</keyword>
<comment type="caution">
    <text evidence="10">The sequence shown here is derived from an EMBL/GenBank/DDBJ whole genome shotgun (WGS) entry which is preliminary data.</text>
</comment>
<accession>Z9JT57</accession>
<gene>
    <name evidence="10" type="ORF">BF93_17460</name>
</gene>
<dbReference type="HOGENOM" id="CLU_2300368_0_0_11"/>
<organism evidence="10 11">
    <name type="scientific">Brachybacterium phenoliresistens</name>
    <dbReference type="NCBI Taxonomy" id="396014"/>
    <lineage>
        <taxon>Bacteria</taxon>
        <taxon>Bacillati</taxon>
        <taxon>Actinomycetota</taxon>
        <taxon>Actinomycetes</taxon>
        <taxon>Micrococcales</taxon>
        <taxon>Dermabacteraceae</taxon>
        <taxon>Brachybacterium</taxon>
    </lineage>
</organism>
<feature type="transmembrane region" description="Helical" evidence="9">
    <location>
        <begin position="71"/>
        <end position="93"/>
    </location>
</feature>
<keyword evidence="8 9" id="KW-0472">Membrane</keyword>
<dbReference type="AlphaFoldDB" id="Z9JT57"/>
<keyword evidence="7 9" id="KW-1133">Transmembrane helix</keyword>
<dbReference type="GO" id="GO:0005886">
    <property type="term" value="C:plasma membrane"/>
    <property type="evidence" value="ECO:0007669"/>
    <property type="project" value="UniProtKB-SubCell"/>
</dbReference>
<keyword evidence="4" id="KW-0762">Sugar transport</keyword>
<evidence type="ECO:0000256" key="9">
    <source>
        <dbReference type="SAM" id="Phobius"/>
    </source>
</evidence>
<evidence type="ECO:0000256" key="7">
    <source>
        <dbReference type="ARBA" id="ARBA00022989"/>
    </source>
</evidence>
<evidence type="ECO:0000256" key="1">
    <source>
        <dbReference type="ARBA" id="ARBA00004651"/>
    </source>
</evidence>